<dbReference type="PANTHER" id="PTHR22946:SF12">
    <property type="entry name" value="CONIDIAL PIGMENT BIOSYNTHESIS PROTEIN AYG1 (AFU_ORTHOLOGUE AFUA_2G17550)"/>
    <property type="match status" value="1"/>
</dbReference>
<dbReference type="SUPFAM" id="SSF53474">
    <property type="entry name" value="alpha/beta-Hydrolases"/>
    <property type="match status" value="1"/>
</dbReference>
<evidence type="ECO:0000313" key="3">
    <source>
        <dbReference type="Proteomes" id="UP000741360"/>
    </source>
</evidence>
<name>A0A932GQH2_UNCTE</name>
<dbReference type="EMBL" id="JACPSX010000203">
    <property type="protein sequence ID" value="MBI3015493.1"/>
    <property type="molecule type" value="Genomic_DNA"/>
</dbReference>
<dbReference type="AlphaFoldDB" id="A0A932GQH2"/>
<sequence>MMRDDTEKKVQRWQEQRWLLDHIVNVVGLDWDQGRTRRILANCGAAVGGDLRAIGQRVKKFNDIGREFARGGQRRQEMGEKAEREGYLVTARENYFIAAQLFCHAQWPLFEDDNPQKMAWEEDKDHCYDKYIAYADHRIERVEVPFEGKSLSGLLHLPREVQGKVPAILGIPGMDSVKEEGSLYGDSFLERGLAVLRLDGPGQGTSNLRKIRVTATNYAEAGTAALELLARRPEVDPERIAIFGVSMGSYWGTLVGAAAGNRVRAIAVANICLEPGMNSLFEKASPTFKLNYMYMTGYQDEEEFNRFARTLDAREAASRITTPYLVLAGEDDELCPIEHVYRHVEGISVPKTLIVCEGEKHSIANPHPRTYVADWLKDRMEGKPARSEKIYVKLSGEEVVTPL</sequence>
<evidence type="ECO:0000313" key="2">
    <source>
        <dbReference type="EMBL" id="MBI3015493.1"/>
    </source>
</evidence>
<reference evidence="2" key="1">
    <citation type="submission" date="2020-07" db="EMBL/GenBank/DDBJ databases">
        <title>Huge and variable diversity of episymbiotic CPR bacteria and DPANN archaea in groundwater ecosystems.</title>
        <authorList>
            <person name="He C.Y."/>
            <person name="Keren R."/>
            <person name="Whittaker M."/>
            <person name="Farag I.F."/>
            <person name="Doudna J."/>
            <person name="Cate J.H.D."/>
            <person name="Banfield J.F."/>
        </authorList>
    </citation>
    <scope>NUCLEOTIDE SEQUENCE</scope>
    <source>
        <strain evidence="2">NC_groundwater_717_Ag_S-0.2um_59_8</strain>
    </source>
</reference>
<accession>A0A932GQH2</accession>
<dbReference type="InterPro" id="IPR050261">
    <property type="entry name" value="FrsA_esterase"/>
</dbReference>
<evidence type="ECO:0000256" key="1">
    <source>
        <dbReference type="ARBA" id="ARBA00022801"/>
    </source>
</evidence>
<dbReference type="GO" id="GO:0016787">
    <property type="term" value="F:hydrolase activity"/>
    <property type="evidence" value="ECO:0007669"/>
    <property type="project" value="UniProtKB-KW"/>
</dbReference>
<gene>
    <name evidence="2" type="ORF">HYY65_10630</name>
</gene>
<comment type="caution">
    <text evidence="2">The sequence shown here is derived from an EMBL/GenBank/DDBJ whole genome shotgun (WGS) entry which is preliminary data.</text>
</comment>
<dbReference type="InterPro" id="IPR010520">
    <property type="entry name" value="FrsA-like"/>
</dbReference>
<dbReference type="Proteomes" id="UP000741360">
    <property type="component" value="Unassembled WGS sequence"/>
</dbReference>
<dbReference type="PANTHER" id="PTHR22946">
    <property type="entry name" value="DIENELACTONE HYDROLASE DOMAIN-CONTAINING PROTEIN-RELATED"/>
    <property type="match status" value="1"/>
</dbReference>
<dbReference type="Gene3D" id="3.40.50.1820">
    <property type="entry name" value="alpha/beta hydrolase"/>
    <property type="match status" value="1"/>
</dbReference>
<organism evidence="2 3">
    <name type="scientific">Tectimicrobiota bacterium</name>
    <dbReference type="NCBI Taxonomy" id="2528274"/>
    <lineage>
        <taxon>Bacteria</taxon>
        <taxon>Pseudomonadati</taxon>
        <taxon>Nitrospinota/Tectimicrobiota group</taxon>
        <taxon>Candidatus Tectimicrobiota</taxon>
    </lineage>
</organism>
<dbReference type="Pfam" id="PF06500">
    <property type="entry name" value="FrsA-like"/>
    <property type="match status" value="1"/>
</dbReference>
<dbReference type="InterPro" id="IPR029058">
    <property type="entry name" value="AB_hydrolase_fold"/>
</dbReference>
<protein>
    <submittedName>
        <fullName evidence="2">Alpha/beta hydrolase</fullName>
    </submittedName>
</protein>
<keyword evidence="1 2" id="KW-0378">Hydrolase</keyword>
<proteinExistence type="predicted"/>